<sequence>MEDIVLDCWRKLAVSPERTSIGLINSDRRNEKLENHRSVAMEIRKVYVKTRAEFGKQCIFSIREPTMDAEISPKPSEMNAFILKSECNIGVQHSAQFALHQIQTDVKLTKNTGMFHFEGGWPKDINPRDEETTSRFRRRVEKDDNWAPKLLPMFEVMEHAILQNGTVNIHQHYFDDMIPTPLAQTYSFRTVNVYRDPDIPRRPVTNISWSADTSNRLAVSYCFLTYGRDIDYSKTVYIWHVENPTEPYMGLEPLSPCVCCEYSPRDLSILASSHISGQVNSWDTRTGNKPVQSSHPRYSHRDVANKVKWIPSKTNTEFFSTSYDGCAMWWDTRSLKQPTEVLILDLEDPNHPQINRAIGISSVNYLAMVGTKFMFGLDNGIIISGSRKARTSAEKLAVRFDAHTEQVKAVDRSTFTPSLFLSVGDWRVRIWMEDTREEGLISTRFQVHPTDGCWSKTRSSCFYVTTDDGKMIVYDILQSIRHPIFELQLSHNKLNCIVPSEEEPVVAIGSYTGNVYLVEPGEFFTTFSRRDRSFFSEYLERCSKLTKGVDIRLKEIKLMLAVKEEYEEEEKKKKEKVKRKETRITQEKNAKMIKEREKVTKDRKKIRDSDAPEIVDAEKKYFEIVEKEMEQYMDDDPDIIPFVVSTQVKKADKRRKPSEPVIDVAEKSEISKREISKSRKEKLMKKTMKKKPVSVMKVPSKVTDVMIKKELEKIIPEKHEKKMEKVKAKTVKLKLPDPCKDVICKPKVCCLKRGMRVRRKKRKEETEAAKWKREREKLIIMKIQAPPMELKEDVMRAKAEIKLAQMKRKHPKITYRKKRKVPKLKVIRKEEVEEVVEEEEVDEELPEKLLKKIKKKVKLAARHPCFPVMGKTAEELYEDIIGIRFPDVPEKAASEDSIVEYLRAKKRIYPRISEFFGNTE</sequence>
<dbReference type="Gene3D" id="2.130.10.10">
    <property type="entry name" value="YVTN repeat-like/Quinoprotein amine dehydrogenase"/>
    <property type="match status" value="2"/>
</dbReference>
<dbReference type="GO" id="GO:0036157">
    <property type="term" value="C:outer dynein arm"/>
    <property type="evidence" value="ECO:0007669"/>
    <property type="project" value="TreeGrafter"/>
</dbReference>
<dbReference type="GO" id="GO:0045503">
    <property type="term" value="F:dynein light chain binding"/>
    <property type="evidence" value="ECO:0007669"/>
    <property type="project" value="TreeGrafter"/>
</dbReference>
<evidence type="ECO:0000256" key="7">
    <source>
        <dbReference type="ARBA" id="ARBA00023017"/>
    </source>
</evidence>
<evidence type="ECO:0000256" key="6">
    <source>
        <dbReference type="ARBA" id="ARBA00022737"/>
    </source>
</evidence>
<dbReference type="Proteomes" id="UP000005203">
    <property type="component" value="Linkage group LG14"/>
</dbReference>
<dbReference type="SMART" id="SM00320">
    <property type="entry name" value="WD40"/>
    <property type="match status" value="5"/>
</dbReference>
<dbReference type="InterPro" id="IPR036322">
    <property type="entry name" value="WD40_repeat_dom_sf"/>
</dbReference>
<proteinExistence type="inferred from homology"/>
<accession>A0A7M7MTQ3</accession>
<keyword evidence="14" id="KW-1185">Reference proteome</keyword>
<dbReference type="PANTHER" id="PTHR12442:SF7">
    <property type="entry name" value="DYNEIN AXONEMAL INTERMEDIATE CHAIN 2"/>
    <property type="match status" value="1"/>
</dbReference>
<evidence type="ECO:0000313" key="13">
    <source>
        <dbReference type="EnsemblMetazoa" id="XP_026300822"/>
    </source>
</evidence>
<reference evidence="15 16" key="2">
    <citation type="submission" date="2025-04" db="UniProtKB">
        <authorList>
            <consortium name="RefSeq"/>
        </authorList>
    </citation>
    <scope>IDENTIFICATION</scope>
    <source>
        <strain evidence="15 16">DH4</strain>
        <tissue evidence="15 16">Whole body</tissue>
    </source>
</reference>
<dbReference type="GO" id="GO:0036158">
    <property type="term" value="P:outer dynein arm assembly"/>
    <property type="evidence" value="ECO:0007669"/>
    <property type="project" value="TreeGrafter"/>
</dbReference>
<evidence type="ECO:0000256" key="8">
    <source>
        <dbReference type="ARBA" id="ARBA00023069"/>
    </source>
</evidence>
<protein>
    <submittedName>
        <fullName evidence="15 16">Dynein intermediate chain 3, ciliary isoform X1</fullName>
    </submittedName>
</protein>
<accession>A0A8B8H9X3</accession>
<accession>A0A7M7MTX6</accession>
<dbReference type="EnsemblMetazoa" id="XM_026445038">
    <property type="protein sequence ID" value="XP_026300823"/>
    <property type="gene ID" value="LOC100578990"/>
</dbReference>
<keyword evidence="10" id="KW-0206">Cytoskeleton</keyword>
<dbReference type="PANTHER" id="PTHR12442">
    <property type="entry name" value="DYNEIN INTERMEDIATE CHAIN"/>
    <property type="match status" value="1"/>
</dbReference>
<dbReference type="RefSeq" id="XP_026300822.1">
    <property type="nucleotide sequence ID" value="XM_026445037.1"/>
</dbReference>
<dbReference type="GO" id="GO:0045504">
    <property type="term" value="F:dynein heavy chain binding"/>
    <property type="evidence" value="ECO:0007669"/>
    <property type="project" value="TreeGrafter"/>
</dbReference>
<dbReference type="OrthoDB" id="366230at2759"/>
<name>A0A7M7MTX6_APIME</name>
<evidence type="ECO:0000256" key="9">
    <source>
        <dbReference type="ARBA" id="ARBA00023175"/>
    </source>
</evidence>
<dbReference type="GO" id="GO:0005874">
    <property type="term" value="C:microtubule"/>
    <property type="evidence" value="ECO:0007669"/>
    <property type="project" value="UniProtKB-KW"/>
</dbReference>
<comment type="subcellular location">
    <subcellularLocation>
        <location evidence="1">Cytoplasm</location>
        <location evidence="1">Cytoskeleton</location>
        <location evidence="1">Cilium axoneme</location>
    </subcellularLocation>
</comment>
<evidence type="ECO:0000256" key="3">
    <source>
        <dbReference type="ARBA" id="ARBA00022490"/>
    </source>
</evidence>
<evidence type="ECO:0000313" key="17">
    <source>
        <dbReference type="RefSeq" id="XP_026300823.1"/>
    </source>
</evidence>
<dbReference type="EnsemblMetazoa" id="XM_026445037">
    <property type="protein sequence ID" value="XP_026300822"/>
    <property type="gene ID" value="LOC100578990"/>
</dbReference>
<evidence type="ECO:0000256" key="1">
    <source>
        <dbReference type="ARBA" id="ARBA00004430"/>
    </source>
</evidence>
<evidence type="ECO:0000313" key="14">
    <source>
        <dbReference type="Proteomes" id="UP000005203"/>
    </source>
</evidence>
<dbReference type="SUPFAM" id="SSF50978">
    <property type="entry name" value="WD40 repeat-like"/>
    <property type="match status" value="1"/>
</dbReference>
<organism evidence="13">
    <name type="scientific">Apis mellifera</name>
    <name type="common">Honeybee</name>
    <dbReference type="NCBI Taxonomy" id="7460"/>
    <lineage>
        <taxon>Eukaryota</taxon>
        <taxon>Metazoa</taxon>
        <taxon>Ecdysozoa</taxon>
        <taxon>Arthropoda</taxon>
        <taxon>Hexapoda</taxon>
        <taxon>Insecta</taxon>
        <taxon>Pterygota</taxon>
        <taxon>Neoptera</taxon>
        <taxon>Endopterygota</taxon>
        <taxon>Hymenoptera</taxon>
        <taxon>Apocrita</taxon>
        <taxon>Aculeata</taxon>
        <taxon>Apoidea</taxon>
        <taxon>Anthophila</taxon>
        <taxon>Apidae</taxon>
        <taxon>Apis</taxon>
    </lineage>
</organism>
<dbReference type="RefSeq" id="XP_026300823.1">
    <property type="nucleotide sequence ID" value="XM_026445038.1"/>
</dbReference>
<evidence type="ECO:0000313" key="16">
    <source>
        <dbReference type="RefSeq" id="XP_026300822.1"/>
    </source>
</evidence>
<feature type="coiled-coil region" evidence="12">
    <location>
        <begin position="556"/>
        <end position="583"/>
    </location>
</feature>
<dbReference type="GeneID" id="100578990"/>
<accession>A0A8B8H9W7</accession>
<dbReference type="InterPro" id="IPR050687">
    <property type="entry name" value="Dynein_IC"/>
</dbReference>
<dbReference type="InterPro" id="IPR001680">
    <property type="entry name" value="WD40_rpt"/>
</dbReference>
<comment type="similarity">
    <text evidence="2">Belongs to the dynein intermediate chain family.</text>
</comment>
<keyword evidence="7" id="KW-0243">Dynein</keyword>
<dbReference type="RefSeq" id="XP_026300821.1">
    <property type="nucleotide sequence ID" value="XM_026445036.1"/>
</dbReference>
<keyword evidence="6" id="KW-0677">Repeat</keyword>
<evidence type="ECO:0000256" key="10">
    <source>
        <dbReference type="ARBA" id="ARBA00023212"/>
    </source>
</evidence>
<gene>
    <name evidence="15 16 17" type="primary">LOC100578990</name>
</gene>
<keyword evidence="5" id="KW-0493">Microtubule</keyword>
<dbReference type="AlphaFoldDB" id="A0A7M7MTX6"/>
<keyword evidence="8" id="KW-0969">Cilium</keyword>
<evidence type="ECO:0000256" key="4">
    <source>
        <dbReference type="ARBA" id="ARBA00022574"/>
    </source>
</evidence>
<keyword evidence="12" id="KW-0175">Coiled coil</keyword>
<reference evidence="13" key="1">
    <citation type="submission" date="2021-01" db="UniProtKB">
        <authorList>
            <consortium name="EnsemblMetazoa"/>
        </authorList>
    </citation>
    <scope>IDENTIFICATION</scope>
    <source>
        <strain evidence="13">DH4</strain>
    </source>
</reference>
<evidence type="ECO:0000256" key="2">
    <source>
        <dbReference type="ARBA" id="ARBA00011059"/>
    </source>
</evidence>
<dbReference type="InterPro" id="IPR015943">
    <property type="entry name" value="WD40/YVTN_repeat-like_dom_sf"/>
</dbReference>
<evidence type="ECO:0000313" key="15">
    <source>
        <dbReference type="RefSeq" id="XP_026300821.1"/>
    </source>
</evidence>
<dbReference type="GO" id="GO:0003341">
    <property type="term" value="P:cilium movement"/>
    <property type="evidence" value="ECO:0007669"/>
    <property type="project" value="TreeGrafter"/>
</dbReference>
<evidence type="ECO:0000256" key="5">
    <source>
        <dbReference type="ARBA" id="ARBA00022701"/>
    </source>
</evidence>
<keyword evidence="9" id="KW-0505">Motor protein</keyword>
<evidence type="ECO:0000256" key="12">
    <source>
        <dbReference type="SAM" id="Coils"/>
    </source>
</evidence>
<keyword evidence="11" id="KW-0966">Cell projection</keyword>
<evidence type="ECO:0000256" key="11">
    <source>
        <dbReference type="ARBA" id="ARBA00023273"/>
    </source>
</evidence>
<keyword evidence="4" id="KW-0853">WD repeat</keyword>
<dbReference type="EnsemblMetazoa" id="XM_026445036">
    <property type="protein sequence ID" value="XP_026300821"/>
    <property type="gene ID" value="LOC100578990"/>
</dbReference>
<keyword evidence="3" id="KW-0963">Cytoplasm</keyword>